<dbReference type="PANTHER" id="PTHR11533">
    <property type="entry name" value="PROTEASE M1 ZINC METALLOPROTEASE"/>
    <property type="match status" value="1"/>
</dbReference>
<reference evidence="14 15" key="1">
    <citation type="submission" date="2020-09" db="EMBL/GenBank/DDBJ databases">
        <title>Echinicola sp. CAU 1574 isolated from sand of Sido Beach.</title>
        <authorList>
            <person name="Kim W."/>
        </authorList>
    </citation>
    <scope>NUCLEOTIDE SEQUENCE [LARGE SCALE GENOMIC DNA]</scope>
    <source>
        <strain evidence="14 15">CAU 1574</strain>
    </source>
</reference>
<evidence type="ECO:0000256" key="10">
    <source>
        <dbReference type="ARBA" id="ARBA00022833"/>
    </source>
</evidence>
<comment type="cofactor">
    <cofactor evidence="2">
        <name>Zn(2+)</name>
        <dbReference type="ChEBI" id="CHEBI:29105"/>
    </cofactor>
</comment>
<evidence type="ECO:0000259" key="13">
    <source>
        <dbReference type="Pfam" id="PF17900"/>
    </source>
</evidence>
<dbReference type="InterPro" id="IPR001930">
    <property type="entry name" value="Peptidase_M1"/>
</dbReference>
<dbReference type="InterPro" id="IPR045357">
    <property type="entry name" value="Aminopeptidase_N-like_N"/>
</dbReference>
<evidence type="ECO:0000256" key="9">
    <source>
        <dbReference type="ARBA" id="ARBA00022801"/>
    </source>
</evidence>
<keyword evidence="7" id="KW-0645">Protease</keyword>
<proteinExistence type="inferred from homology"/>
<comment type="caution">
    <text evidence="14">The sequence shown here is derived from an EMBL/GenBank/DDBJ whole genome shotgun (WGS) entry which is preliminary data.</text>
</comment>
<dbReference type="Pfam" id="PF17900">
    <property type="entry name" value="Peptidase_M1_N"/>
    <property type="match status" value="1"/>
</dbReference>
<evidence type="ECO:0000256" key="7">
    <source>
        <dbReference type="ARBA" id="ARBA00022670"/>
    </source>
</evidence>
<protein>
    <recommendedName>
        <fullName evidence="5">Aminopeptidase N</fullName>
        <ecNumber evidence="4">3.4.11.2</ecNumber>
    </recommendedName>
</protein>
<dbReference type="InterPro" id="IPR042097">
    <property type="entry name" value="Aminopeptidase_N-like_N_sf"/>
</dbReference>
<keyword evidence="8" id="KW-0479">Metal-binding</keyword>
<evidence type="ECO:0000256" key="11">
    <source>
        <dbReference type="ARBA" id="ARBA00023049"/>
    </source>
</evidence>
<evidence type="ECO:0000256" key="3">
    <source>
        <dbReference type="ARBA" id="ARBA00010136"/>
    </source>
</evidence>
<gene>
    <name evidence="14" type="ORF">IFO69_08935</name>
</gene>
<accession>A0ABR9AKJ1</accession>
<evidence type="ECO:0000256" key="2">
    <source>
        <dbReference type="ARBA" id="ARBA00001947"/>
    </source>
</evidence>
<keyword evidence="6" id="KW-0031">Aminopeptidase</keyword>
<dbReference type="EMBL" id="JACYTQ010000002">
    <property type="protein sequence ID" value="MBD8488867.1"/>
    <property type="molecule type" value="Genomic_DNA"/>
</dbReference>
<organism evidence="14 15">
    <name type="scientific">Echinicola arenosa</name>
    <dbReference type="NCBI Taxonomy" id="2774144"/>
    <lineage>
        <taxon>Bacteria</taxon>
        <taxon>Pseudomonadati</taxon>
        <taxon>Bacteroidota</taxon>
        <taxon>Cytophagia</taxon>
        <taxon>Cytophagales</taxon>
        <taxon>Cyclobacteriaceae</taxon>
        <taxon>Echinicola</taxon>
    </lineage>
</organism>
<evidence type="ECO:0000313" key="15">
    <source>
        <dbReference type="Proteomes" id="UP000647133"/>
    </source>
</evidence>
<sequence>MNLFTPRILFGLCLLTGLLSCEPQKTEIPMEDGVAKNLADFRKERISEVKYTMSFDIPSEKQLPIPATLDLSFQLSKSNQDIYLDFSAPSDHLLTMMINGDTSEIIHELEHILLPAESLKSGDNEVQIEFVAGETSLNRNEEYLYTLLVPDRARSLFPCFDQPNIKAIYQLNITAPKDWKVMCGASELNRVEKAEKIIHQFGETDQMSTYLFSFVAGKFQVAQENRAGLDMELFYRETNKEKVEQSVPAIFELHEKSMDYLAEYTAFPFPFQKLDFATIPIFQYGGMEHVGAIQYKEPSLFLDATATDSQLLGRAKLIAHETAHMWFGDLVTMDWFEDVWLKEVFANFMADKIVNPSFPEINHDLLFLVSHYPAAYGEDRTQGTNPIKQPLENLKYSGTLYGNIIYHKAPIMMRQLETVMGVEAFQKGIQEYMQTYQYGNATWADLVSILDKGTAIDLGKWSDVWVNQIGRPVFSETIHYEDQGKISSMKIAQSAEDGSNNFWPQVFELAFVFEGEVKVITVDMDKPQMDVDEAKGLFKPKAILYNSNGFGYGVFPVHEYELAYIPHLEDEVARAQGYINVYENTLTGKISPDQALEMCLNGLQQEENELIIRNISGQMGNLFWNYLSEEKQESLQSRIEKVLYERLQGDFPSNVKKTLFDLYSSLAYKDPEREQLFRVWKKEAIIPGLKLNEDDFTHMAMKLLLFDHPASLEIIKQTKDNISNPDKRERFEFLLPALSSNEAVRDQLASSFAEAVNREKESWVSSALGYIHHPVRQQSGIKHLRMNLDLLDEVQRTGDIFFPKAWLSNSIGQYSSEEAYDILQEFLAANPKLNPVLMKKLMQASDGLLRAHMMRENENL</sequence>
<comment type="similarity">
    <text evidence="3">Belongs to the peptidase M1 family.</text>
</comment>
<evidence type="ECO:0000256" key="4">
    <source>
        <dbReference type="ARBA" id="ARBA00012564"/>
    </source>
</evidence>
<dbReference type="PROSITE" id="PS51257">
    <property type="entry name" value="PROKAR_LIPOPROTEIN"/>
    <property type="match status" value="1"/>
</dbReference>
<dbReference type="InterPro" id="IPR014782">
    <property type="entry name" value="Peptidase_M1_dom"/>
</dbReference>
<dbReference type="EC" id="3.4.11.2" evidence="4"/>
<dbReference type="PRINTS" id="PR00756">
    <property type="entry name" value="ALADIPTASE"/>
</dbReference>
<dbReference type="Pfam" id="PF01433">
    <property type="entry name" value="Peptidase_M1"/>
    <property type="match status" value="1"/>
</dbReference>
<comment type="catalytic activity">
    <reaction evidence="1">
        <text>Release of an N-terminal amino acid, Xaa-|-Yaa- from a peptide, amide or arylamide. Xaa is preferably Ala, but may be most amino acids including Pro (slow action). When a terminal hydrophobic residue is followed by a prolyl residue, the two may be released as an intact Xaa-Pro dipeptide.</text>
        <dbReference type="EC" id="3.4.11.2"/>
    </reaction>
</comment>
<feature type="domain" description="Peptidase M1 membrane alanine aminopeptidase" evidence="12">
    <location>
        <begin position="252"/>
        <end position="465"/>
    </location>
</feature>
<name>A0ABR9AKJ1_9BACT</name>
<feature type="domain" description="Aminopeptidase N-like N-terminal" evidence="13">
    <location>
        <begin position="138"/>
        <end position="211"/>
    </location>
</feature>
<dbReference type="Proteomes" id="UP000647133">
    <property type="component" value="Unassembled WGS sequence"/>
</dbReference>
<keyword evidence="15" id="KW-1185">Reference proteome</keyword>
<dbReference type="Gene3D" id="2.60.40.1730">
    <property type="entry name" value="tricorn interacting facor f3 domain"/>
    <property type="match status" value="1"/>
</dbReference>
<keyword evidence="11" id="KW-0482">Metalloprotease</keyword>
<dbReference type="SUPFAM" id="SSF55486">
    <property type="entry name" value="Metalloproteases ('zincins'), catalytic domain"/>
    <property type="match status" value="1"/>
</dbReference>
<keyword evidence="10" id="KW-0862">Zinc</keyword>
<evidence type="ECO:0000256" key="5">
    <source>
        <dbReference type="ARBA" id="ARBA00015611"/>
    </source>
</evidence>
<evidence type="ECO:0000313" key="14">
    <source>
        <dbReference type="EMBL" id="MBD8488867.1"/>
    </source>
</evidence>
<dbReference type="InterPro" id="IPR050344">
    <property type="entry name" value="Peptidase_M1_aminopeptidases"/>
</dbReference>
<dbReference type="PANTHER" id="PTHR11533:SF174">
    <property type="entry name" value="PUROMYCIN-SENSITIVE AMINOPEPTIDASE-RELATED"/>
    <property type="match status" value="1"/>
</dbReference>
<dbReference type="CDD" id="cd09602">
    <property type="entry name" value="M1_APN"/>
    <property type="match status" value="1"/>
</dbReference>
<evidence type="ECO:0000256" key="1">
    <source>
        <dbReference type="ARBA" id="ARBA00000098"/>
    </source>
</evidence>
<evidence type="ECO:0000259" key="12">
    <source>
        <dbReference type="Pfam" id="PF01433"/>
    </source>
</evidence>
<keyword evidence="9" id="KW-0378">Hydrolase</keyword>
<dbReference type="InterPro" id="IPR027268">
    <property type="entry name" value="Peptidase_M4/M1_CTD_sf"/>
</dbReference>
<evidence type="ECO:0000256" key="6">
    <source>
        <dbReference type="ARBA" id="ARBA00022438"/>
    </source>
</evidence>
<dbReference type="SUPFAM" id="SSF63737">
    <property type="entry name" value="Leukotriene A4 hydrolase N-terminal domain"/>
    <property type="match status" value="1"/>
</dbReference>
<dbReference type="Gene3D" id="1.10.390.10">
    <property type="entry name" value="Neutral Protease Domain 2"/>
    <property type="match status" value="1"/>
</dbReference>
<evidence type="ECO:0000256" key="8">
    <source>
        <dbReference type="ARBA" id="ARBA00022723"/>
    </source>
</evidence>